<proteinExistence type="predicted"/>
<evidence type="ECO:0000256" key="1">
    <source>
        <dbReference type="SAM" id="MobiDB-lite"/>
    </source>
</evidence>
<comment type="caution">
    <text evidence="2">The sequence shown here is derived from an EMBL/GenBank/DDBJ whole genome shotgun (WGS) entry which is preliminary data.</text>
</comment>
<feature type="compositionally biased region" description="Low complexity" evidence="1">
    <location>
        <begin position="65"/>
        <end position="79"/>
    </location>
</feature>
<feature type="compositionally biased region" description="Low complexity" evidence="1">
    <location>
        <begin position="1"/>
        <end position="21"/>
    </location>
</feature>
<dbReference type="OrthoDB" id="5371837at2759"/>
<gene>
    <name evidence="2" type="ORF">BT62DRAFT_346469</name>
</gene>
<name>A0A9P7VN98_9AGAR</name>
<feature type="region of interest" description="Disordered" evidence="1">
    <location>
        <begin position="64"/>
        <end position="128"/>
    </location>
</feature>
<feature type="compositionally biased region" description="Polar residues" evidence="1">
    <location>
        <begin position="28"/>
        <end position="40"/>
    </location>
</feature>
<organism evidence="2 3">
    <name type="scientific">Guyanagaster necrorhizus</name>
    <dbReference type="NCBI Taxonomy" id="856835"/>
    <lineage>
        <taxon>Eukaryota</taxon>
        <taxon>Fungi</taxon>
        <taxon>Dikarya</taxon>
        <taxon>Basidiomycota</taxon>
        <taxon>Agaricomycotina</taxon>
        <taxon>Agaricomycetes</taxon>
        <taxon>Agaricomycetidae</taxon>
        <taxon>Agaricales</taxon>
        <taxon>Marasmiineae</taxon>
        <taxon>Physalacriaceae</taxon>
        <taxon>Guyanagaster</taxon>
    </lineage>
</organism>
<feature type="compositionally biased region" description="Basic and acidic residues" evidence="1">
    <location>
        <begin position="218"/>
        <end position="241"/>
    </location>
</feature>
<sequence length="423" mass="46974">MMTSPLFFTTPSFFTSQSNPTDSPDESAITTDNLDEGSASSTSIFNTMNLGDYPVLFFTSPSNPTITTDTSDEATVTTDKPGDPTITADNPDEPIVSTNKPDEDTVTTDKPDQDTIATDSPDECSEPSKSVEAKKIGDRTMWLFTYHSKPTIITEKTYEATVITDSPDERSAPSPFISNVKKLGVFTPHSKPAISAIDKPDEPIVAADEPDQSTPTDKSNEPIHTTDKPDESSIPMDKPDEPTLTTDPEEPTVTTNSANEHSAPSGFTVKIKKFRKHSRLFFTRHSKRTVTTDNPEKRPVPSVMRKKPRNRSKLSLVKKKSQPNDRSHDMYTVATEELENTLHQLSDYTRYPAECLPRRRDTALASKGSFKKSLPSRSSSLASFYTAPSHLEIVVDGSSREREEWVAWPWPFFSVSSFLSRFS</sequence>
<accession>A0A9P7VN98</accession>
<feature type="region of interest" description="Disordered" evidence="1">
    <location>
        <begin position="1"/>
        <end position="40"/>
    </location>
</feature>
<dbReference type="Proteomes" id="UP000812287">
    <property type="component" value="Unassembled WGS sequence"/>
</dbReference>
<dbReference type="GeneID" id="66102881"/>
<feature type="compositionally biased region" description="Low complexity" evidence="1">
    <location>
        <begin position="242"/>
        <end position="255"/>
    </location>
</feature>
<reference evidence="2" key="1">
    <citation type="submission" date="2020-11" db="EMBL/GenBank/DDBJ databases">
        <title>Adaptations for nitrogen fixation in a non-lichenized fungal sporocarp promotes dispersal by wood-feeding termites.</title>
        <authorList>
            <consortium name="DOE Joint Genome Institute"/>
            <person name="Koch R.A."/>
            <person name="Yoon G."/>
            <person name="Arayal U."/>
            <person name="Lail K."/>
            <person name="Amirebrahimi M."/>
            <person name="Labutti K."/>
            <person name="Lipzen A."/>
            <person name="Riley R."/>
            <person name="Barry K."/>
            <person name="Henrissat B."/>
            <person name="Grigoriev I.V."/>
            <person name="Herr J.R."/>
            <person name="Aime M.C."/>
        </authorList>
    </citation>
    <scope>NUCLEOTIDE SEQUENCE</scope>
    <source>
        <strain evidence="2">MCA 3950</strain>
    </source>
</reference>
<dbReference type="RefSeq" id="XP_043036536.1">
    <property type="nucleotide sequence ID" value="XM_043180585.1"/>
</dbReference>
<protein>
    <submittedName>
        <fullName evidence="2">Uncharacterized protein</fullName>
    </submittedName>
</protein>
<feature type="compositionally biased region" description="Basic and acidic residues" evidence="1">
    <location>
        <begin position="100"/>
        <end position="113"/>
    </location>
</feature>
<evidence type="ECO:0000313" key="3">
    <source>
        <dbReference type="Proteomes" id="UP000812287"/>
    </source>
</evidence>
<dbReference type="AlphaFoldDB" id="A0A9P7VN98"/>
<feature type="compositionally biased region" description="Basic residues" evidence="1">
    <location>
        <begin position="304"/>
        <end position="321"/>
    </location>
</feature>
<feature type="region of interest" description="Disordered" evidence="1">
    <location>
        <begin position="192"/>
        <end position="329"/>
    </location>
</feature>
<evidence type="ECO:0000313" key="2">
    <source>
        <dbReference type="EMBL" id="KAG7443036.1"/>
    </source>
</evidence>
<dbReference type="EMBL" id="MU250547">
    <property type="protein sequence ID" value="KAG7443036.1"/>
    <property type="molecule type" value="Genomic_DNA"/>
</dbReference>
<keyword evidence="3" id="KW-1185">Reference proteome</keyword>
<feature type="compositionally biased region" description="Basic residues" evidence="1">
    <location>
        <begin position="270"/>
        <end position="288"/>
    </location>
</feature>